<accession>A0A812U9K1</accession>
<protein>
    <submittedName>
        <fullName evidence="1">Uncharacterized protein</fullName>
    </submittedName>
</protein>
<dbReference type="AlphaFoldDB" id="A0A812U9K1"/>
<proteinExistence type="predicted"/>
<feature type="non-terminal residue" evidence="1">
    <location>
        <position position="272"/>
    </location>
</feature>
<keyword evidence="2" id="KW-1185">Reference proteome</keyword>
<dbReference type="Proteomes" id="UP000649617">
    <property type="component" value="Unassembled WGS sequence"/>
</dbReference>
<sequence>MERLDAPVTLHSACRCELRCLPSGAQLLHLHSSGNEGDSLCVSVWGIPYSPSEFIEAALRASHPGLAASDLPSPLARAIEKCAQSKPEALAKERTNLVRQWAARAHALEEEERAFKQSLHPEVAKILAPKRLLLWRELLHQFEYPDPEVFSLITSGVSLTGEVECSGLFNSVNRPATMSMQQLRESAAAITAEALAQTRPQFLEVDRVVLSKTEHEVQQGWLHGPIPLCELPSGSVVSRRFGLAQGEKVRLIDDLRPVNQTVATSESPRPHT</sequence>
<name>A0A812U9K1_SYMPI</name>
<reference evidence="1" key="1">
    <citation type="submission" date="2021-02" db="EMBL/GenBank/DDBJ databases">
        <authorList>
            <person name="Dougan E. K."/>
            <person name="Rhodes N."/>
            <person name="Thang M."/>
            <person name="Chan C."/>
        </authorList>
    </citation>
    <scope>NUCLEOTIDE SEQUENCE</scope>
</reference>
<dbReference type="OrthoDB" id="442989at2759"/>
<evidence type="ECO:0000313" key="1">
    <source>
        <dbReference type="EMBL" id="CAE7557810.1"/>
    </source>
</evidence>
<evidence type="ECO:0000313" key="2">
    <source>
        <dbReference type="Proteomes" id="UP000649617"/>
    </source>
</evidence>
<comment type="caution">
    <text evidence="1">The sequence shown here is derived from an EMBL/GenBank/DDBJ whole genome shotgun (WGS) entry which is preliminary data.</text>
</comment>
<dbReference type="EMBL" id="CAJNIZ010035172">
    <property type="protein sequence ID" value="CAE7557810.1"/>
    <property type="molecule type" value="Genomic_DNA"/>
</dbReference>
<organism evidence="1 2">
    <name type="scientific">Symbiodinium pilosum</name>
    <name type="common">Dinoflagellate</name>
    <dbReference type="NCBI Taxonomy" id="2952"/>
    <lineage>
        <taxon>Eukaryota</taxon>
        <taxon>Sar</taxon>
        <taxon>Alveolata</taxon>
        <taxon>Dinophyceae</taxon>
        <taxon>Suessiales</taxon>
        <taxon>Symbiodiniaceae</taxon>
        <taxon>Symbiodinium</taxon>
    </lineage>
</organism>
<gene>
    <name evidence="1" type="ORF">SPIL2461_LOCUS14870</name>
</gene>